<dbReference type="PANTHER" id="PTHR37542:SF3">
    <property type="entry name" value="PRION-INHIBITION AND PROPAGATION HELO DOMAIN-CONTAINING PROTEIN"/>
    <property type="match status" value="1"/>
</dbReference>
<protein>
    <submittedName>
        <fullName evidence="2">Prion-inhibition and propagation-domain-containing protein</fullName>
    </submittedName>
</protein>
<dbReference type="GO" id="GO:0005524">
    <property type="term" value="F:ATP binding"/>
    <property type="evidence" value="ECO:0007669"/>
    <property type="project" value="InterPro"/>
</dbReference>
<evidence type="ECO:0000259" key="1">
    <source>
        <dbReference type="PROSITE" id="PS50011"/>
    </source>
</evidence>
<dbReference type="InterPro" id="IPR029498">
    <property type="entry name" value="HeLo_dom"/>
</dbReference>
<reference evidence="2" key="1">
    <citation type="submission" date="2019-04" db="EMBL/GenBank/DDBJ databases">
        <title>Friends and foes A comparative genomics studyof 23 Aspergillus species from section Flavi.</title>
        <authorList>
            <consortium name="DOE Joint Genome Institute"/>
            <person name="Kjaerbolling I."/>
            <person name="Vesth T."/>
            <person name="Frisvad J.C."/>
            <person name="Nybo J.L."/>
            <person name="Theobald S."/>
            <person name="Kildgaard S."/>
            <person name="Isbrandt T."/>
            <person name="Kuo A."/>
            <person name="Sato A."/>
            <person name="Lyhne E.K."/>
            <person name="Kogle M.E."/>
            <person name="Wiebenga A."/>
            <person name="Kun R.S."/>
            <person name="Lubbers R.J."/>
            <person name="Makela M.R."/>
            <person name="Barry K."/>
            <person name="Chovatia M."/>
            <person name="Clum A."/>
            <person name="Daum C."/>
            <person name="Haridas S."/>
            <person name="He G."/>
            <person name="LaButti K."/>
            <person name="Lipzen A."/>
            <person name="Mondo S."/>
            <person name="Riley R."/>
            <person name="Salamov A."/>
            <person name="Simmons B.A."/>
            <person name="Magnuson J.K."/>
            <person name="Henrissat B."/>
            <person name="Mortensen U.H."/>
            <person name="Larsen T.O."/>
            <person name="Devries R.P."/>
            <person name="Grigoriev I.V."/>
            <person name="Machida M."/>
            <person name="Baker S.E."/>
            <person name="Andersen M.R."/>
        </authorList>
    </citation>
    <scope>NUCLEOTIDE SEQUENCE [LARGE SCALE GENOMIC DNA]</scope>
    <source>
        <strain evidence="2">IBT 14317</strain>
    </source>
</reference>
<dbReference type="InterPro" id="IPR038305">
    <property type="entry name" value="HeLo_sf"/>
</dbReference>
<keyword evidence="2" id="KW-0034">Amyloid</keyword>
<sequence length="571" mass="63759">MEVLGTIVNVAQVFETCISTYKLISLANNVGKDGDQIVSRLQWEYYRLIQWGKRSGIESNSPSNRVNWEVAKSLLEEQQELLTSAEKLKSKYNLDIDDEILTATKLEENAVETSSSLTRFLRHLTAAESGSLRARARAIQSQNSPLRRLRWASTGKDKTDRVVSDIVELNDRLDYLLDSVDRERLHVASESLLRDLITHCSNPDEVSTINALLNPSTSDSNQALAAAASLRQIRLLLAPPKGSEQKSEPRGAPLQLLELRPRRLTPEDSMQSLKYAGIEPALYNGQNVIVEWKVAGEPGWDQLAKYVRRLALLLSKMDDLSFHTLPWQGLLPWRERSLFGFVYKCPVPTEQLKGSFRCEPLYSVIRSSAIAPLSHRVKIGKDMAETVLQLHTAGWLHKGIRSENIIVFFAQNEEILPEKAHLVGFEYARPDSKDGLAITQLPGGSLGADQYRHPKARGAHRKSYRKAFDLYALGCVLLELALWKPLATILAETYPATDEGRRHSNGSPTNGARVPSLLSFQTCTSLQVLVTHFAGSMFCDAIALCFEDQAFDEDGLGRQKAILEKLGKISV</sequence>
<dbReference type="Gene3D" id="1.10.510.10">
    <property type="entry name" value="Transferase(Phosphotransferase) domain 1"/>
    <property type="match status" value="1"/>
</dbReference>
<dbReference type="PANTHER" id="PTHR37542">
    <property type="entry name" value="HELO DOMAIN-CONTAINING PROTEIN-RELATED"/>
    <property type="match status" value="1"/>
</dbReference>
<dbReference type="GO" id="GO:0004672">
    <property type="term" value="F:protein kinase activity"/>
    <property type="evidence" value="ECO:0007669"/>
    <property type="project" value="InterPro"/>
</dbReference>
<dbReference type="Gene3D" id="1.20.120.1020">
    <property type="entry name" value="Prion-inhibition and propagation, HeLo domain"/>
    <property type="match status" value="1"/>
</dbReference>
<evidence type="ECO:0000313" key="2">
    <source>
        <dbReference type="EMBL" id="KAE8384286.1"/>
    </source>
</evidence>
<dbReference type="EMBL" id="ML735384">
    <property type="protein sequence ID" value="KAE8384286.1"/>
    <property type="molecule type" value="Genomic_DNA"/>
</dbReference>
<feature type="domain" description="Protein kinase" evidence="1">
    <location>
        <begin position="230"/>
        <end position="571"/>
    </location>
</feature>
<gene>
    <name evidence="2" type="ORF">BDV23DRAFT_191840</name>
</gene>
<organism evidence="2">
    <name type="scientific">Petromyces alliaceus</name>
    <name type="common">Aspergillus alliaceus</name>
    <dbReference type="NCBI Taxonomy" id="209559"/>
    <lineage>
        <taxon>Eukaryota</taxon>
        <taxon>Fungi</taxon>
        <taxon>Dikarya</taxon>
        <taxon>Ascomycota</taxon>
        <taxon>Pezizomycotina</taxon>
        <taxon>Eurotiomycetes</taxon>
        <taxon>Eurotiomycetidae</taxon>
        <taxon>Eurotiales</taxon>
        <taxon>Aspergillaceae</taxon>
        <taxon>Aspergillus</taxon>
        <taxon>Aspergillus subgen. Circumdati</taxon>
    </lineage>
</organism>
<dbReference type="Pfam" id="PF14479">
    <property type="entry name" value="HeLo"/>
    <property type="match status" value="1"/>
</dbReference>
<dbReference type="SUPFAM" id="SSF56112">
    <property type="entry name" value="Protein kinase-like (PK-like)"/>
    <property type="match status" value="1"/>
</dbReference>
<dbReference type="AlphaFoldDB" id="A0A5N7BR25"/>
<name>A0A5N7BR25_PETAA</name>
<dbReference type="InterPro" id="IPR000719">
    <property type="entry name" value="Prot_kinase_dom"/>
</dbReference>
<dbReference type="InterPro" id="IPR011009">
    <property type="entry name" value="Kinase-like_dom_sf"/>
</dbReference>
<accession>A0A5N7BR25</accession>
<dbReference type="OrthoDB" id="1911848at2759"/>
<proteinExistence type="predicted"/>
<keyword evidence="2" id="KW-0640">Prion</keyword>
<dbReference type="PROSITE" id="PS50011">
    <property type="entry name" value="PROTEIN_KINASE_DOM"/>
    <property type="match status" value="1"/>
</dbReference>
<dbReference type="Proteomes" id="UP000326877">
    <property type="component" value="Unassembled WGS sequence"/>
</dbReference>